<dbReference type="Gene3D" id="3.20.20.190">
    <property type="entry name" value="Phosphatidylinositol (PI) phosphodiesterase"/>
    <property type="match status" value="1"/>
</dbReference>
<accession>W6YM24</accession>
<dbReference type="EMBL" id="KI964180">
    <property type="protein sequence ID" value="EUC40272.1"/>
    <property type="molecule type" value="Genomic_DNA"/>
</dbReference>
<dbReference type="AlphaFoldDB" id="W6YM24"/>
<dbReference type="GeneID" id="19119392"/>
<dbReference type="KEGG" id="bor:COCMIDRAFT_109236"/>
<reference evidence="1 2" key="1">
    <citation type="journal article" date="2013" name="PLoS Genet.">
        <title>Comparative genome structure, secondary metabolite, and effector coding capacity across Cochliobolus pathogens.</title>
        <authorList>
            <person name="Condon B.J."/>
            <person name="Leng Y."/>
            <person name="Wu D."/>
            <person name="Bushley K.E."/>
            <person name="Ohm R.A."/>
            <person name="Otillar R."/>
            <person name="Martin J."/>
            <person name="Schackwitz W."/>
            <person name="Grimwood J."/>
            <person name="MohdZainudin N."/>
            <person name="Xue C."/>
            <person name="Wang R."/>
            <person name="Manning V.A."/>
            <person name="Dhillon B."/>
            <person name="Tu Z.J."/>
            <person name="Steffenson B.J."/>
            <person name="Salamov A."/>
            <person name="Sun H."/>
            <person name="Lowry S."/>
            <person name="LaButti K."/>
            <person name="Han J."/>
            <person name="Copeland A."/>
            <person name="Lindquist E."/>
            <person name="Barry K."/>
            <person name="Schmutz J."/>
            <person name="Baker S.E."/>
            <person name="Ciuffetti L.M."/>
            <person name="Grigoriev I.V."/>
            <person name="Zhong S."/>
            <person name="Turgeon B.G."/>
        </authorList>
    </citation>
    <scope>NUCLEOTIDE SEQUENCE [LARGE SCALE GENOMIC DNA]</scope>
    <source>
        <strain evidence="1 2">ATCC 44560</strain>
    </source>
</reference>
<evidence type="ECO:0000313" key="1">
    <source>
        <dbReference type="EMBL" id="EUC40272.1"/>
    </source>
</evidence>
<dbReference type="Pfam" id="PF16670">
    <property type="entry name" value="PI-PLC-C1"/>
    <property type="match status" value="1"/>
</dbReference>
<dbReference type="GO" id="GO:0006629">
    <property type="term" value="P:lipid metabolic process"/>
    <property type="evidence" value="ECO:0007669"/>
    <property type="project" value="InterPro"/>
</dbReference>
<dbReference type="Proteomes" id="UP000054032">
    <property type="component" value="Unassembled WGS sequence"/>
</dbReference>
<name>W6YM24_COCMI</name>
<dbReference type="GO" id="GO:0008081">
    <property type="term" value="F:phosphoric diester hydrolase activity"/>
    <property type="evidence" value="ECO:0007669"/>
    <property type="project" value="InterPro"/>
</dbReference>
<organism evidence="1 2">
    <name type="scientific">Bipolaris oryzae ATCC 44560</name>
    <dbReference type="NCBI Taxonomy" id="930090"/>
    <lineage>
        <taxon>Eukaryota</taxon>
        <taxon>Fungi</taxon>
        <taxon>Dikarya</taxon>
        <taxon>Ascomycota</taxon>
        <taxon>Pezizomycotina</taxon>
        <taxon>Dothideomycetes</taxon>
        <taxon>Pleosporomycetidae</taxon>
        <taxon>Pleosporales</taxon>
        <taxon>Pleosporineae</taxon>
        <taxon>Pleosporaceae</taxon>
        <taxon>Bipolaris</taxon>
    </lineage>
</organism>
<keyword evidence="2" id="KW-1185">Reference proteome</keyword>
<dbReference type="OrthoDB" id="2017497at2759"/>
<dbReference type="RefSeq" id="XP_007693208.1">
    <property type="nucleotide sequence ID" value="XM_007695018.1"/>
</dbReference>
<sequence>MLLFADATLSIDRRNTTASIEDIRINQLQAIGTHNSYHVERRAGERKIVDGISNVKHLQDEYYSHKDIYSQLEHQSVRSLEFDLHTDDKGALYSKPALWKLLKLLKVQPPFDSGVFNTSGIKVFHTKDLDVNAVCHTFVDCLHQLKTWSDTHRTHIPITVSLQLKTDTYLNGTAKKYRKQDIHWSLPRILAVETEILSVFPPQRILRSDDMRHPNLTLEQSILHHGWPTLGNTRGRILFYFDTPPTPSTRSVRHLYTLSAPSLQNRTVFTSALEGSPDAAFIKRDNPLGNENFAEIQRLVRLNYMLRTRADVPLRTVRKAETERRERALASGAQIVSTDFPAKGVSGRYGSNYTVRLPGEGVARCNPVNAPAWCWDGGFE</sequence>
<dbReference type="eggNOG" id="ENOG502S6H7">
    <property type="taxonomic scope" value="Eukaryota"/>
</dbReference>
<dbReference type="InterPro" id="IPR032075">
    <property type="entry name" value="PI-PLC-C1"/>
</dbReference>
<protein>
    <recommendedName>
        <fullName evidence="3">Phosphatidylinositol-specific phospholipase C X domain-containing protein</fullName>
    </recommendedName>
</protein>
<evidence type="ECO:0008006" key="3">
    <source>
        <dbReference type="Google" id="ProtNLM"/>
    </source>
</evidence>
<dbReference type="SUPFAM" id="SSF51695">
    <property type="entry name" value="PLC-like phosphodiesterases"/>
    <property type="match status" value="1"/>
</dbReference>
<dbReference type="CDD" id="cd08589">
    <property type="entry name" value="PI-PLCc_SaPLC1_like"/>
    <property type="match status" value="1"/>
</dbReference>
<evidence type="ECO:0000313" key="2">
    <source>
        <dbReference type="Proteomes" id="UP000054032"/>
    </source>
</evidence>
<gene>
    <name evidence="1" type="ORF">COCMIDRAFT_109236</name>
</gene>
<dbReference type="HOGENOM" id="CLU_045947_0_0_1"/>
<proteinExistence type="predicted"/>
<dbReference type="InterPro" id="IPR017946">
    <property type="entry name" value="PLC-like_Pdiesterase_TIM-brl"/>
</dbReference>